<dbReference type="Proteomes" id="UP000095287">
    <property type="component" value="Unplaced"/>
</dbReference>
<organism evidence="2 3">
    <name type="scientific">Steinernema glaseri</name>
    <dbReference type="NCBI Taxonomy" id="37863"/>
    <lineage>
        <taxon>Eukaryota</taxon>
        <taxon>Metazoa</taxon>
        <taxon>Ecdysozoa</taxon>
        <taxon>Nematoda</taxon>
        <taxon>Chromadorea</taxon>
        <taxon>Rhabditida</taxon>
        <taxon>Tylenchina</taxon>
        <taxon>Panagrolaimomorpha</taxon>
        <taxon>Strongyloidoidea</taxon>
        <taxon>Steinernematidae</taxon>
        <taxon>Steinernema</taxon>
    </lineage>
</organism>
<accession>A0A1I7YWD8</accession>
<protein>
    <submittedName>
        <fullName evidence="3">Ovule protein</fullName>
    </submittedName>
</protein>
<sequence length="72" mass="8321">MSHLSTLPSKIDWDSTGQEEDHENNALTGGDFRPSCDRESSEKRRSIRRGDDYKFTKNIKMLLGYKMELLKG</sequence>
<evidence type="ECO:0000256" key="1">
    <source>
        <dbReference type="SAM" id="MobiDB-lite"/>
    </source>
</evidence>
<dbReference type="WBParaSite" id="L893_g20427.t1">
    <property type="protein sequence ID" value="L893_g20427.t1"/>
    <property type="gene ID" value="L893_g20427"/>
</dbReference>
<reference evidence="3" key="1">
    <citation type="submission" date="2016-11" db="UniProtKB">
        <authorList>
            <consortium name="WormBaseParasite"/>
        </authorList>
    </citation>
    <scope>IDENTIFICATION</scope>
</reference>
<feature type="compositionally biased region" description="Basic and acidic residues" evidence="1">
    <location>
        <begin position="34"/>
        <end position="49"/>
    </location>
</feature>
<proteinExistence type="predicted"/>
<keyword evidence="2" id="KW-1185">Reference proteome</keyword>
<evidence type="ECO:0000313" key="3">
    <source>
        <dbReference type="WBParaSite" id="L893_g20427.t1"/>
    </source>
</evidence>
<evidence type="ECO:0000313" key="2">
    <source>
        <dbReference type="Proteomes" id="UP000095287"/>
    </source>
</evidence>
<feature type="region of interest" description="Disordered" evidence="1">
    <location>
        <begin position="1"/>
        <end position="49"/>
    </location>
</feature>
<name>A0A1I7YWD8_9BILA</name>
<dbReference type="AlphaFoldDB" id="A0A1I7YWD8"/>